<dbReference type="KEGG" id="vrg:OKW85_00570"/>
<evidence type="ECO:0000313" key="2">
    <source>
        <dbReference type="Proteomes" id="UP001164244"/>
    </source>
</evidence>
<dbReference type="Proteomes" id="UP001164244">
    <property type="component" value="Chromosome"/>
</dbReference>
<gene>
    <name evidence="1" type="ORF">OKW85_00570</name>
</gene>
<accession>A0AA46X365</accession>
<proteinExistence type="predicted"/>
<sequence length="58" mass="6942">MRERFILLKRKPRFNSSAFNKAMLYDTFNWYEVNDHDITDNLGVDFSTLIKNLEKGDL</sequence>
<dbReference type="AlphaFoldDB" id="A0AA46X365"/>
<dbReference type="EMBL" id="CP110418">
    <property type="protein sequence ID" value="UZG51133.1"/>
    <property type="molecule type" value="Genomic_DNA"/>
</dbReference>
<reference evidence="1" key="1">
    <citation type="submission" date="2022-11" db="EMBL/GenBank/DDBJ databases">
        <title>Complete genome sequence of Veillonella rogosae KCOM 3468 isolated from human Subgingival dental plaque of Chronic peridontitis Lesion.</title>
        <authorList>
            <person name="Park S.-N."/>
            <person name="Lim Y.K."/>
            <person name="Kook J.-K."/>
        </authorList>
    </citation>
    <scope>NUCLEOTIDE SEQUENCE</scope>
    <source>
        <strain evidence="1">KCOM 3468</strain>
    </source>
</reference>
<evidence type="ECO:0000313" key="1">
    <source>
        <dbReference type="EMBL" id="UZG51133.1"/>
    </source>
</evidence>
<name>A0AA46X365_9FIRM</name>
<organism evidence="1 2">
    <name type="scientific">Veillonella rogosae</name>
    <dbReference type="NCBI Taxonomy" id="423477"/>
    <lineage>
        <taxon>Bacteria</taxon>
        <taxon>Bacillati</taxon>
        <taxon>Bacillota</taxon>
        <taxon>Negativicutes</taxon>
        <taxon>Veillonellales</taxon>
        <taxon>Veillonellaceae</taxon>
        <taxon>Veillonella</taxon>
    </lineage>
</organism>
<protein>
    <submittedName>
        <fullName evidence="1">Uncharacterized protein</fullName>
    </submittedName>
</protein>